<keyword evidence="2" id="KW-0378">Hydrolase</keyword>
<dbReference type="RefSeq" id="WP_085813902.1">
    <property type="nucleotide sequence ID" value="NZ_AP023213.1"/>
</dbReference>
<dbReference type="Pfam" id="PF04509">
    <property type="entry name" value="CheC"/>
    <property type="match status" value="1"/>
</dbReference>
<dbReference type="Proteomes" id="UP000515472">
    <property type="component" value="Chromosome"/>
</dbReference>
<keyword evidence="5" id="KW-1185">Reference proteome</keyword>
<proteinExistence type="predicted"/>
<evidence type="ECO:0000256" key="2">
    <source>
        <dbReference type="ARBA" id="ARBA00022801"/>
    </source>
</evidence>
<name>A0A6S6LV71_9BACT</name>
<gene>
    <name evidence="4" type="ORF">GEOBRER4_n0650</name>
</gene>
<dbReference type="GO" id="GO:0006935">
    <property type="term" value="P:chemotaxis"/>
    <property type="evidence" value="ECO:0007669"/>
    <property type="project" value="UniProtKB-KW"/>
</dbReference>
<reference evidence="4 5" key="1">
    <citation type="submission" date="2020-06" db="EMBL/GenBank/DDBJ databases">
        <title>Interaction of electrochemicaly active bacteria, Geobacter bremensis R4 on different carbon anode.</title>
        <authorList>
            <person name="Meng L."/>
            <person name="Yoshida N."/>
        </authorList>
    </citation>
    <scope>NUCLEOTIDE SEQUENCE [LARGE SCALE GENOMIC DNA]</scope>
    <source>
        <strain evidence="4 5">R4</strain>
    </source>
</reference>
<feature type="domain" description="CheC-like protein" evidence="3">
    <location>
        <begin position="107"/>
        <end position="142"/>
    </location>
</feature>
<dbReference type="Gene3D" id="3.40.1550.10">
    <property type="entry name" value="CheC-like"/>
    <property type="match status" value="1"/>
</dbReference>
<dbReference type="CDD" id="cd17909">
    <property type="entry name" value="CheC_ClassI"/>
    <property type="match status" value="1"/>
</dbReference>
<dbReference type="PANTHER" id="PTHR43693">
    <property type="entry name" value="PROTEIN PHOSPHATASE CHEZ"/>
    <property type="match status" value="1"/>
</dbReference>
<evidence type="ECO:0000313" key="5">
    <source>
        <dbReference type="Proteomes" id="UP000515472"/>
    </source>
</evidence>
<sequence>MPNPALQQAELAALTEVCKIGMEHAATALSQLMGKGVSIEVPRLKFVDNAKFAGLIEGQEVTALHLQILGNVRGSILILLPHKNALRVVELLLGTAPKPGAPLSELERATLMEVGNILASACLNALGNTLKMTLLPSVPTLMSGSGEALFARIKEQGGESESIVMIDTMFSVSDAFCGGSIFLVPATSSLEAMLAALEKQ</sequence>
<dbReference type="InterPro" id="IPR050992">
    <property type="entry name" value="CheZ_family_phosphatases"/>
</dbReference>
<dbReference type="InterPro" id="IPR028976">
    <property type="entry name" value="CheC-like_sf"/>
</dbReference>
<evidence type="ECO:0000313" key="4">
    <source>
        <dbReference type="EMBL" id="BCG45877.1"/>
    </source>
</evidence>
<dbReference type="KEGG" id="gbn:GEOBRER4_06270"/>
<dbReference type="EMBL" id="AP023213">
    <property type="protein sequence ID" value="BCG45877.1"/>
    <property type="molecule type" value="Genomic_DNA"/>
</dbReference>
<dbReference type="GO" id="GO:0016787">
    <property type="term" value="F:hydrolase activity"/>
    <property type="evidence" value="ECO:0007669"/>
    <property type="project" value="UniProtKB-KW"/>
</dbReference>
<protein>
    <submittedName>
        <fullName evidence="4">Chemotaxis protein CheC--inhibitor of MCP methylation</fullName>
    </submittedName>
</protein>
<evidence type="ECO:0000259" key="3">
    <source>
        <dbReference type="Pfam" id="PF04509"/>
    </source>
</evidence>
<dbReference type="AlphaFoldDB" id="A0A6S6LV71"/>
<organism evidence="4 5">
    <name type="scientific">Citrifermentans bremense</name>
    <dbReference type="NCBI Taxonomy" id="60035"/>
    <lineage>
        <taxon>Bacteria</taxon>
        <taxon>Pseudomonadati</taxon>
        <taxon>Thermodesulfobacteriota</taxon>
        <taxon>Desulfuromonadia</taxon>
        <taxon>Geobacterales</taxon>
        <taxon>Geobacteraceae</taxon>
        <taxon>Citrifermentans</taxon>
    </lineage>
</organism>
<dbReference type="InterPro" id="IPR007597">
    <property type="entry name" value="CheC"/>
</dbReference>
<dbReference type="PANTHER" id="PTHR43693:SF1">
    <property type="entry name" value="PROTEIN PHOSPHATASE CHEZ"/>
    <property type="match status" value="1"/>
</dbReference>
<dbReference type="SUPFAM" id="SSF103039">
    <property type="entry name" value="CheC-like"/>
    <property type="match status" value="1"/>
</dbReference>
<keyword evidence="1" id="KW-0145">Chemotaxis</keyword>
<evidence type="ECO:0000256" key="1">
    <source>
        <dbReference type="ARBA" id="ARBA00022500"/>
    </source>
</evidence>
<accession>A0A6S6LV71</accession>